<dbReference type="GO" id="GO:0007018">
    <property type="term" value="P:microtubule-based movement"/>
    <property type="evidence" value="ECO:0007669"/>
    <property type="project" value="InterPro"/>
</dbReference>
<feature type="compositionally biased region" description="Basic and acidic residues" evidence="9">
    <location>
        <begin position="383"/>
        <end position="394"/>
    </location>
</feature>
<keyword evidence="6" id="KW-0206">Cytoskeleton</keyword>
<feature type="compositionally biased region" description="Basic and acidic residues" evidence="9">
    <location>
        <begin position="821"/>
        <end position="831"/>
    </location>
</feature>
<name>A0A6P7J0K7_9TELE</name>
<accession>A0A6P7J0K7</accession>
<feature type="region of interest" description="Disordered" evidence="9">
    <location>
        <begin position="821"/>
        <end position="852"/>
    </location>
</feature>
<feature type="region of interest" description="Disordered" evidence="9">
    <location>
        <begin position="1204"/>
        <end position="1261"/>
    </location>
</feature>
<dbReference type="Gene3D" id="3.40.850.10">
    <property type="entry name" value="Kinesin motor domain"/>
    <property type="match status" value="1"/>
</dbReference>
<dbReference type="PRINTS" id="PR00380">
    <property type="entry name" value="KINESINHEAVY"/>
</dbReference>
<dbReference type="GO" id="GO:0051231">
    <property type="term" value="P:spindle elongation"/>
    <property type="evidence" value="ECO:0007669"/>
    <property type="project" value="TreeGrafter"/>
</dbReference>
<reference evidence="12" key="1">
    <citation type="submission" date="2025-08" db="UniProtKB">
        <authorList>
            <consortium name="RefSeq"/>
        </authorList>
    </citation>
    <scope>IDENTIFICATION</scope>
</reference>
<evidence type="ECO:0000313" key="12">
    <source>
        <dbReference type="RefSeq" id="XP_028270101.1"/>
    </source>
</evidence>
<dbReference type="PANTHER" id="PTHR47969:SF15">
    <property type="entry name" value="CHROMOSOME-ASSOCIATED KINESIN KIF4A-RELATED"/>
    <property type="match status" value="1"/>
</dbReference>
<evidence type="ECO:0000256" key="3">
    <source>
        <dbReference type="ARBA" id="ARBA00022741"/>
    </source>
</evidence>
<dbReference type="GO" id="GO:0003777">
    <property type="term" value="F:microtubule motor activity"/>
    <property type="evidence" value="ECO:0007669"/>
    <property type="project" value="InterPro"/>
</dbReference>
<evidence type="ECO:0000313" key="11">
    <source>
        <dbReference type="Proteomes" id="UP000515145"/>
    </source>
</evidence>
<organism evidence="11 12">
    <name type="scientific">Parambassis ranga</name>
    <name type="common">Indian glassy fish</name>
    <dbReference type="NCBI Taxonomy" id="210632"/>
    <lineage>
        <taxon>Eukaryota</taxon>
        <taxon>Metazoa</taxon>
        <taxon>Chordata</taxon>
        <taxon>Craniata</taxon>
        <taxon>Vertebrata</taxon>
        <taxon>Euteleostomi</taxon>
        <taxon>Actinopterygii</taxon>
        <taxon>Neopterygii</taxon>
        <taxon>Teleostei</taxon>
        <taxon>Neoteleostei</taxon>
        <taxon>Acanthomorphata</taxon>
        <taxon>Ovalentaria</taxon>
        <taxon>Ambassidae</taxon>
        <taxon>Parambassis</taxon>
    </lineage>
</organism>
<feature type="domain" description="Kinesin motor" evidence="10">
    <location>
        <begin position="5"/>
        <end position="340"/>
    </location>
</feature>
<evidence type="ECO:0000256" key="1">
    <source>
        <dbReference type="ARBA" id="ARBA00004245"/>
    </source>
</evidence>
<dbReference type="InterPro" id="IPR019821">
    <property type="entry name" value="Kinesin_motor_CS"/>
</dbReference>
<feature type="coiled-coil region" evidence="8">
    <location>
        <begin position="938"/>
        <end position="986"/>
    </location>
</feature>
<gene>
    <name evidence="12" type="primary">LOC114441396</name>
</gene>
<proteinExistence type="inferred from homology"/>
<evidence type="ECO:0000256" key="8">
    <source>
        <dbReference type="SAM" id="Coils"/>
    </source>
</evidence>
<feature type="compositionally biased region" description="Basic and acidic residues" evidence="9">
    <location>
        <begin position="410"/>
        <end position="420"/>
    </location>
</feature>
<sequence>MSEVCVRVAVRIRPLLPKEVLHHHQVCVRVVPGSEQVMLGLDRCFAFDHAFGPTVSQDQVYESCVRPLVESLVDGYNATVFCYGQTGSGKTYTLGGGNQDEEGGIIDHVAHNVFLLLEQMKQSGDDVQVAVRFSYLELYKEELLDLLEPHTIPKELHIREDERGNTVVVGAKEVVITSAEELLSVLEMGNALRHTAATGMNEHSSRSHAILTLQVIQSCHSSSRRSIRSSKLCLVDLAGSERAGKTGNTGTRLKESSQINTGLLALGNVIRALSDQGRSRRGINGSSAHIPYRDAKITRLLRDSLGGTAHTLMVACVSPSHNFVAETLSVLQFASKARHIRNRPASVCTQAVSCPTNWHPGEARLGELEYELQTLRGLVKEKEREMEVEREKTGVRGGGEGDASSQSRASEPDMRMKQEEAPQCHALLQEAAALLAEASGPSPSVSSFRQQVQNWQERLTAVNHSHQSYDKTYTGRSGDQMEHVAVLKLREELKKCQEALHIGEQQLEQKDAELRQVQKEVENLLLERNPLLKASEEEKERTRLQKEQLVNQQIVIERLCSKLMTFQGTTSGAAMEARASGYKGKRPNSVPLIGLSRVCRLPRKIHSSPPAYSLERVMAEFKMRGHLLLAEMEEKDEVHRPFMKQQAQTKDSVREDEEEDGDLSRVGFRHSLNRTWTSRHKKSALTEKIVAPDKTCDGSPVLQPHQQATASFFFSGKSENQSQMRKARITARTTERRIQDLSVNMRMKEELIKVLDKTDKETLLVDRLSRHSAGGEEASVLQRLSKQNQQVRAEMYRSLQHMRLQRAQLQSSLREATDDRTELHQNGEHGADSIVCGGAHPEGTNKKLHDSSWLEKEEEEVLQKRADLQVLEEELMKREEVLLRREACLQKKNKLEIKKLRSSQALSQYLLHMSTQLESLEEQLQSNSVKETTGGVTIQELEKERDMLKKRRDTLEAQLKDHRVLSAEEEHSLLQLEEAIEALDAAVEFRNYSIQDKKKRLFITDSSLHQSQNTEPAQLCDVIRKLKELSPPEALQLLVKYFNKVVCLREAERHLRLRCEELKLLAGEQEGVLKQMEAAMQRLTLDADRRLTQQHQDHQKNIQQLLQKLKEGVSEEEQQSIQDRLQHLEKELFFYKSSSRQLKKKLKEILGDAVHPGDQPSHSQENRQMHNIETGANERHSHTEEVHTRTQIPTAYIKIHAEQSDKNSHNDSHMNRHAHQTQHPSSSSDCHALENIKGTDNNQTHTESPGRIKRGQPGDSLEMVPVSLSRRKLRQVSAADLQGSGTRRQQSVVDSSIESTLEDSIDASRSTNCTIYRAVALNSTKPSHDRLNI</sequence>
<dbReference type="InterPro" id="IPR036961">
    <property type="entry name" value="Kinesin_motor_dom_sf"/>
</dbReference>
<dbReference type="RefSeq" id="XP_028270101.1">
    <property type="nucleotide sequence ID" value="XM_028414300.1"/>
</dbReference>
<dbReference type="Proteomes" id="UP000515145">
    <property type="component" value="Chromosome 9"/>
</dbReference>
<feature type="coiled-coil region" evidence="8">
    <location>
        <begin position="486"/>
        <end position="552"/>
    </location>
</feature>
<dbReference type="GO" id="GO:0007052">
    <property type="term" value="P:mitotic spindle organization"/>
    <property type="evidence" value="ECO:0007669"/>
    <property type="project" value="TreeGrafter"/>
</dbReference>
<feature type="binding site" evidence="7">
    <location>
        <begin position="84"/>
        <end position="91"/>
    </location>
    <ligand>
        <name>ATP</name>
        <dbReference type="ChEBI" id="CHEBI:30616"/>
    </ligand>
</feature>
<evidence type="ECO:0000256" key="5">
    <source>
        <dbReference type="ARBA" id="ARBA00023054"/>
    </source>
</evidence>
<dbReference type="GO" id="GO:0005875">
    <property type="term" value="C:microtubule associated complex"/>
    <property type="evidence" value="ECO:0007669"/>
    <property type="project" value="TreeGrafter"/>
</dbReference>
<dbReference type="SUPFAM" id="SSF52540">
    <property type="entry name" value="P-loop containing nucleoside triphosphate hydrolases"/>
    <property type="match status" value="1"/>
</dbReference>
<evidence type="ECO:0000256" key="6">
    <source>
        <dbReference type="ARBA" id="ARBA00023212"/>
    </source>
</evidence>
<dbReference type="PANTHER" id="PTHR47969">
    <property type="entry name" value="CHROMOSOME-ASSOCIATED KINESIN KIF4A-RELATED"/>
    <property type="match status" value="1"/>
</dbReference>
<comment type="subcellular location">
    <subcellularLocation>
        <location evidence="1">Cytoplasm</location>
        <location evidence="1">Cytoskeleton</location>
    </subcellularLocation>
</comment>
<feature type="compositionally biased region" description="Basic and acidic residues" evidence="9">
    <location>
        <begin position="1204"/>
        <end position="1214"/>
    </location>
</feature>
<dbReference type="InterPro" id="IPR001752">
    <property type="entry name" value="Kinesin_motor_dom"/>
</dbReference>
<feature type="compositionally biased region" description="Polar residues" evidence="9">
    <location>
        <begin position="1283"/>
        <end position="1295"/>
    </location>
</feature>
<dbReference type="PROSITE" id="PS50067">
    <property type="entry name" value="KINESIN_MOTOR_2"/>
    <property type="match status" value="1"/>
</dbReference>
<feature type="region of interest" description="Disordered" evidence="9">
    <location>
        <begin position="643"/>
        <end position="663"/>
    </location>
</feature>
<dbReference type="InterPro" id="IPR027417">
    <property type="entry name" value="P-loop_NTPase"/>
</dbReference>
<evidence type="ECO:0000256" key="4">
    <source>
        <dbReference type="ARBA" id="ARBA00022840"/>
    </source>
</evidence>
<feature type="region of interest" description="Disordered" evidence="9">
    <location>
        <begin position="383"/>
        <end position="420"/>
    </location>
</feature>
<feature type="coiled-coil region" evidence="8">
    <location>
        <begin position="1088"/>
        <end position="1119"/>
    </location>
</feature>
<evidence type="ECO:0000256" key="9">
    <source>
        <dbReference type="SAM" id="MobiDB-lite"/>
    </source>
</evidence>
<protein>
    <submittedName>
        <fullName evidence="12">Kinesin-like protein KIF27 isoform X1</fullName>
    </submittedName>
</protein>
<dbReference type="GO" id="GO:0005524">
    <property type="term" value="F:ATP binding"/>
    <property type="evidence" value="ECO:0007669"/>
    <property type="project" value="UniProtKB-UniRule"/>
</dbReference>
<dbReference type="GeneID" id="114441396"/>
<keyword evidence="11" id="KW-1185">Reference proteome</keyword>
<dbReference type="InParanoid" id="A0A6P7J0K7"/>
<comment type="similarity">
    <text evidence="7">Belongs to the TRAFAC class myosin-kinesin ATPase superfamily. Kinesin family.</text>
</comment>
<keyword evidence="5 8" id="KW-0175">Coiled coil</keyword>
<evidence type="ECO:0000256" key="7">
    <source>
        <dbReference type="PROSITE-ProRule" id="PRU00283"/>
    </source>
</evidence>
<keyword evidence="2" id="KW-0963">Cytoplasm</keyword>
<dbReference type="SMART" id="SM00129">
    <property type="entry name" value="KISc"/>
    <property type="match status" value="1"/>
</dbReference>
<dbReference type="PROSITE" id="PS00411">
    <property type="entry name" value="KINESIN_MOTOR_1"/>
    <property type="match status" value="1"/>
</dbReference>
<evidence type="ECO:0000259" key="10">
    <source>
        <dbReference type="PROSITE" id="PS50067"/>
    </source>
</evidence>
<dbReference type="Pfam" id="PF00225">
    <property type="entry name" value="Kinesin"/>
    <property type="match status" value="1"/>
</dbReference>
<dbReference type="OrthoDB" id="3176171at2759"/>
<feature type="compositionally biased region" description="Polar residues" evidence="9">
    <location>
        <begin position="1238"/>
        <end position="1247"/>
    </location>
</feature>
<evidence type="ECO:0000256" key="2">
    <source>
        <dbReference type="ARBA" id="ARBA00022490"/>
    </source>
</evidence>
<feature type="region of interest" description="Disordered" evidence="9">
    <location>
        <begin position="1275"/>
        <end position="1295"/>
    </location>
</feature>
<keyword evidence="3 7" id="KW-0547">Nucleotide-binding</keyword>
<dbReference type="GO" id="GO:0008017">
    <property type="term" value="F:microtubule binding"/>
    <property type="evidence" value="ECO:0007669"/>
    <property type="project" value="InterPro"/>
</dbReference>
<dbReference type="InterPro" id="IPR027640">
    <property type="entry name" value="Kinesin-like_fam"/>
</dbReference>
<keyword evidence="7" id="KW-0505">Motor protein</keyword>
<feature type="compositionally biased region" description="Basic and acidic residues" evidence="9">
    <location>
        <begin position="843"/>
        <end position="852"/>
    </location>
</feature>
<keyword evidence="4 7" id="KW-0067">ATP-binding</keyword>